<protein>
    <recommendedName>
        <fullName evidence="1">DUF6598 domain-containing protein</fullName>
    </recommendedName>
</protein>
<dbReference type="Pfam" id="PF20241">
    <property type="entry name" value="DUF6598"/>
    <property type="match status" value="1"/>
</dbReference>
<dbReference type="OrthoDB" id="682945at2759"/>
<dbReference type="PANTHER" id="PTHR33065:SF176">
    <property type="entry name" value="DUF6598 DOMAIN-CONTAINING PROTEIN"/>
    <property type="match status" value="1"/>
</dbReference>
<proteinExistence type="predicted"/>
<evidence type="ECO:0000313" key="3">
    <source>
        <dbReference type="Proteomes" id="UP000324897"/>
    </source>
</evidence>
<evidence type="ECO:0000259" key="1">
    <source>
        <dbReference type="Pfam" id="PF20241"/>
    </source>
</evidence>
<gene>
    <name evidence="2" type="ORF">EJB05_25261</name>
</gene>
<dbReference type="EMBL" id="RWGY01000011">
    <property type="protein sequence ID" value="TVU33444.1"/>
    <property type="molecule type" value="Genomic_DNA"/>
</dbReference>
<keyword evidence="3" id="KW-1185">Reference proteome</keyword>
<evidence type="ECO:0000313" key="2">
    <source>
        <dbReference type="EMBL" id="TVU33444.1"/>
    </source>
</evidence>
<dbReference type="PANTHER" id="PTHR33065">
    <property type="entry name" value="OS07G0486400 PROTEIN"/>
    <property type="match status" value="1"/>
</dbReference>
<accession>A0A5J9VDF0</accession>
<feature type="domain" description="DUF6598" evidence="1">
    <location>
        <begin position="196"/>
        <end position="424"/>
    </location>
</feature>
<reference evidence="2 3" key="1">
    <citation type="journal article" date="2019" name="Sci. Rep.">
        <title>A high-quality genome of Eragrostis curvula grass provides insights into Poaceae evolution and supports new strategies to enhance forage quality.</title>
        <authorList>
            <person name="Carballo J."/>
            <person name="Santos B.A.C.M."/>
            <person name="Zappacosta D."/>
            <person name="Garbus I."/>
            <person name="Selva J.P."/>
            <person name="Gallo C.A."/>
            <person name="Diaz A."/>
            <person name="Albertini E."/>
            <person name="Caccamo M."/>
            <person name="Echenique V."/>
        </authorList>
    </citation>
    <scope>NUCLEOTIDE SEQUENCE [LARGE SCALE GENOMIC DNA]</scope>
    <source>
        <strain evidence="3">cv. Victoria</strain>
        <tissue evidence="2">Leaf</tissue>
    </source>
</reference>
<sequence length="430" mass="48493">MLEFACMLCDRFLHGYRYMASSSGIEGDELNKPDRRLLTPDNDILISLGEHSAKELIARYGDGRPAHGAEDERRARINVISGEEDACRTSLEILDRKRDTTEVIMDGTCCELNSDDRETWTAVAPCYPMESVPPIDILPNSSHRDGSIYKGTDCWKKAYRIADRNETRLEAMMLSDPTEDCYIKDGICRLHTTRHTLQFFSLKLSEILVDGGSVELYGYMAARDSVDQLLNYIFNYRRDDPLIIKQGSLLNLAGPKRGIELYDTIVIEYDMRIKIGETEKDDLQLIDGVSILDYIGTQNCRPFTCRIHGDYGAIDMTAARLNDSFEATVEVFISEVQGCFRMCLDCFTSGLDEEIRLFDGSIGDSRALKKSVVAVVMDTQIDLKFKVGVDPSITTEHCCSFNANRHGRAIQEIRTDFALISVKVTWSSLP</sequence>
<dbReference type="Gramene" id="TVU33444">
    <property type="protein sequence ID" value="TVU33444"/>
    <property type="gene ID" value="EJB05_25261"/>
</dbReference>
<dbReference type="Proteomes" id="UP000324897">
    <property type="component" value="Chromosome 1"/>
</dbReference>
<organism evidence="2 3">
    <name type="scientific">Eragrostis curvula</name>
    <name type="common">weeping love grass</name>
    <dbReference type="NCBI Taxonomy" id="38414"/>
    <lineage>
        <taxon>Eukaryota</taxon>
        <taxon>Viridiplantae</taxon>
        <taxon>Streptophyta</taxon>
        <taxon>Embryophyta</taxon>
        <taxon>Tracheophyta</taxon>
        <taxon>Spermatophyta</taxon>
        <taxon>Magnoliopsida</taxon>
        <taxon>Liliopsida</taxon>
        <taxon>Poales</taxon>
        <taxon>Poaceae</taxon>
        <taxon>PACMAD clade</taxon>
        <taxon>Chloridoideae</taxon>
        <taxon>Eragrostideae</taxon>
        <taxon>Eragrostidinae</taxon>
        <taxon>Eragrostis</taxon>
    </lineage>
</organism>
<dbReference type="InterPro" id="IPR046533">
    <property type="entry name" value="DUF6598"/>
</dbReference>
<comment type="caution">
    <text evidence="2">The sequence shown here is derived from an EMBL/GenBank/DDBJ whole genome shotgun (WGS) entry which is preliminary data.</text>
</comment>
<name>A0A5J9VDF0_9POAL</name>
<dbReference type="AlphaFoldDB" id="A0A5J9VDF0"/>